<dbReference type="AlphaFoldDB" id="A0A1H0F1N6"/>
<dbReference type="PROSITE" id="PS50043">
    <property type="entry name" value="HTH_LUXR_2"/>
    <property type="match status" value="1"/>
</dbReference>
<dbReference type="InterPro" id="IPR016032">
    <property type="entry name" value="Sig_transdc_resp-reg_C-effctor"/>
</dbReference>
<dbReference type="InterPro" id="IPR011990">
    <property type="entry name" value="TPR-like_helical_dom_sf"/>
</dbReference>
<dbReference type="InterPro" id="IPR000792">
    <property type="entry name" value="Tscrpt_reg_LuxR_C"/>
</dbReference>
<dbReference type="CDD" id="cd06170">
    <property type="entry name" value="LuxR_C_like"/>
    <property type="match status" value="1"/>
</dbReference>
<dbReference type="Proteomes" id="UP000199651">
    <property type="component" value="Unassembled WGS sequence"/>
</dbReference>
<keyword evidence="3" id="KW-1185">Reference proteome</keyword>
<dbReference type="SUPFAM" id="SSF52540">
    <property type="entry name" value="P-loop containing nucleoside triphosphate hydrolases"/>
    <property type="match status" value="1"/>
</dbReference>
<dbReference type="InterPro" id="IPR036388">
    <property type="entry name" value="WH-like_DNA-bd_sf"/>
</dbReference>
<reference evidence="3" key="1">
    <citation type="submission" date="2016-10" db="EMBL/GenBank/DDBJ databases">
        <authorList>
            <person name="Varghese N."/>
            <person name="Submissions S."/>
        </authorList>
    </citation>
    <scope>NUCLEOTIDE SEQUENCE [LARGE SCALE GENOMIC DNA]</scope>
    <source>
        <strain evidence="3">IBRC-M 10655</strain>
    </source>
</reference>
<dbReference type="EMBL" id="FNJB01000001">
    <property type="protein sequence ID" value="SDN88542.1"/>
    <property type="molecule type" value="Genomic_DNA"/>
</dbReference>
<dbReference type="OrthoDB" id="9812579at2"/>
<dbReference type="Gene3D" id="1.25.40.10">
    <property type="entry name" value="Tetratricopeptide repeat domain"/>
    <property type="match status" value="2"/>
</dbReference>
<dbReference type="Pfam" id="PF25872">
    <property type="entry name" value="HTH_77"/>
    <property type="match status" value="1"/>
</dbReference>
<dbReference type="PRINTS" id="PR00038">
    <property type="entry name" value="HTHLUXR"/>
</dbReference>
<dbReference type="GO" id="GO:0003677">
    <property type="term" value="F:DNA binding"/>
    <property type="evidence" value="ECO:0007669"/>
    <property type="project" value="InterPro"/>
</dbReference>
<dbReference type="InterPro" id="IPR058852">
    <property type="entry name" value="HTH_77"/>
</dbReference>
<dbReference type="Gene3D" id="1.10.10.10">
    <property type="entry name" value="Winged helix-like DNA-binding domain superfamily/Winged helix DNA-binding domain"/>
    <property type="match status" value="1"/>
</dbReference>
<evidence type="ECO:0000313" key="3">
    <source>
        <dbReference type="Proteomes" id="UP000199651"/>
    </source>
</evidence>
<organism evidence="2 3">
    <name type="scientific">Actinokineospora alba</name>
    <dbReference type="NCBI Taxonomy" id="504798"/>
    <lineage>
        <taxon>Bacteria</taxon>
        <taxon>Bacillati</taxon>
        <taxon>Actinomycetota</taxon>
        <taxon>Actinomycetes</taxon>
        <taxon>Pseudonocardiales</taxon>
        <taxon>Pseudonocardiaceae</taxon>
        <taxon>Actinokineospora</taxon>
    </lineage>
</organism>
<dbReference type="RefSeq" id="WP_091368445.1">
    <property type="nucleotide sequence ID" value="NZ_FNDV01000003.1"/>
</dbReference>
<dbReference type="PRINTS" id="PR00364">
    <property type="entry name" value="DISEASERSIST"/>
</dbReference>
<dbReference type="PANTHER" id="PTHR47691">
    <property type="entry name" value="REGULATOR-RELATED"/>
    <property type="match status" value="1"/>
</dbReference>
<name>A0A1H0F1N6_9PSEU</name>
<dbReference type="Pfam" id="PF00196">
    <property type="entry name" value="GerE"/>
    <property type="match status" value="1"/>
</dbReference>
<accession>A0A1H0F1N6</accession>
<gene>
    <name evidence="2" type="ORF">SAMN05192558_101195</name>
</gene>
<evidence type="ECO:0000313" key="2">
    <source>
        <dbReference type="EMBL" id="SDN88542.1"/>
    </source>
</evidence>
<dbReference type="Gene3D" id="3.40.50.300">
    <property type="entry name" value="P-loop containing nucleotide triphosphate hydrolases"/>
    <property type="match status" value="1"/>
</dbReference>
<protein>
    <submittedName>
        <fullName evidence="2">Predicted ATPase</fullName>
    </submittedName>
</protein>
<sequence>MADVAASGWVPELVALREAPHNLAAELSSFVGRERELAELTDAIAGTRMLTLTGAGGCGKSRVAHRVGRALLPRFPDGVWWVGLATLSGRDELEQALAHVIGVRPAPGRRALDSVAAHLASRRVLLIMDNCEHVLDEAARVAETLVGDCPGVTVLATSREPLRTDGETDWRVPSLSLPTAAPAESDAVRLFVERARQVRPGFQLDDANADAVARICRELDGIPLAIELAATRLRMLSVDQLADALGERFRVLTDGTRTSLTQHRTLRASVDWSHDLLSDAERTLLRRLGVFRGGFTLDAATRVCAGDRIQAGAVFELLAALVDKSLVQAEDHGPVVRYRLLETIRQYALERLAAAGETDRVLDRHRDAYLALAEDLAPKVNSPRQLEVLGLLDPEAANFVQAIDRAAAGESETALWLCVALTGWWQGRGRFGQGLACLRTALAASDQPSVPRVRALWGRAFLLALTGEFADALPVAQQVLTEAEQLSDLETVGRTRWLLGMLVFFPAPADCREQLERSLELATAHGDTYGAAVCAMSIAYSYLHQNDLRQAEPWSRRAMRQAQAVGQLDLIAWCHGATAWAHHVRAEFDLCRREALAAIRCARSIGDIMSEISATCAISQADVGGGHPERALERLTAARQRALSLGAGFILPAAVACTGWAHAAQGRLDEAAACLEDLIREGAGGYSYALGFACAGLAEVYRLRGERADEVGGRALELAVYNGDRLSMAATQLTLGRVAGARGEWAQAQRTHHEALSVVVADGYAVLLPSALEALAEDAAGLGRPLDATRILAAAASARTALGVVDWLPRREQTAALSDRLRTELGDEPHAAATTEGARLSADEAVAFVSRARGARKRPADGWESLTPTELDVARHAADGLTNPQIAERMFITRGTVKSHLAHIYAKLGLRNRAELAAELARRT</sequence>
<dbReference type="PROSITE" id="PS00622">
    <property type="entry name" value="HTH_LUXR_1"/>
    <property type="match status" value="1"/>
</dbReference>
<dbReference type="SUPFAM" id="SSF48452">
    <property type="entry name" value="TPR-like"/>
    <property type="match status" value="2"/>
</dbReference>
<dbReference type="STRING" id="504798.SAMN05421871_103675"/>
<dbReference type="SMART" id="SM00421">
    <property type="entry name" value="HTH_LUXR"/>
    <property type="match status" value="1"/>
</dbReference>
<dbReference type="SUPFAM" id="SSF46894">
    <property type="entry name" value="C-terminal effector domain of the bipartite response regulators"/>
    <property type="match status" value="1"/>
</dbReference>
<evidence type="ECO:0000259" key="1">
    <source>
        <dbReference type="PROSITE" id="PS50043"/>
    </source>
</evidence>
<dbReference type="PANTHER" id="PTHR47691:SF3">
    <property type="entry name" value="HTH-TYPE TRANSCRIPTIONAL REGULATOR RV0890C-RELATED"/>
    <property type="match status" value="1"/>
</dbReference>
<feature type="domain" description="HTH luxR-type" evidence="1">
    <location>
        <begin position="859"/>
        <end position="924"/>
    </location>
</feature>
<proteinExistence type="predicted"/>
<dbReference type="InterPro" id="IPR027417">
    <property type="entry name" value="P-loop_NTPase"/>
</dbReference>
<dbReference type="GO" id="GO:0006355">
    <property type="term" value="P:regulation of DNA-templated transcription"/>
    <property type="evidence" value="ECO:0007669"/>
    <property type="project" value="InterPro"/>
</dbReference>